<keyword evidence="4" id="KW-1185">Reference proteome</keyword>
<feature type="coiled-coil region" evidence="1">
    <location>
        <begin position="294"/>
        <end position="370"/>
    </location>
</feature>
<feature type="region of interest" description="Disordered" evidence="2">
    <location>
        <begin position="128"/>
        <end position="147"/>
    </location>
</feature>
<feature type="compositionally biased region" description="Polar residues" evidence="2">
    <location>
        <begin position="159"/>
        <end position="173"/>
    </location>
</feature>
<protein>
    <submittedName>
        <fullName evidence="3">Uncharacterized protein</fullName>
    </submittedName>
</protein>
<dbReference type="Proteomes" id="UP001472677">
    <property type="component" value="Unassembled WGS sequence"/>
</dbReference>
<evidence type="ECO:0000313" key="3">
    <source>
        <dbReference type="EMBL" id="KAK8588725.1"/>
    </source>
</evidence>
<proteinExistence type="predicted"/>
<feature type="region of interest" description="Disordered" evidence="2">
    <location>
        <begin position="159"/>
        <end position="179"/>
    </location>
</feature>
<dbReference type="PANTHER" id="PTHR35021">
    <property type="match status" value="1"/>
</dbReference>
<organism evidence="3 4">
    <name type="scientific">Hibiscus sabdariffa</name>
    <name type="common">roselle</name>
    <dbReference type="NCBI Taxonomy" id="183260"/>
    <lineage>
        <taxon>Eukaryota</taxon>
        <taxon>Viridiplantae</taxon>
        <taxon>Streptophyta</taxon>
        <taxon>Embryophyta</taxon>
        <taxon>Tracheophyta</taxon>
        <taxon>Spermatophyta</taxon>
        <taxon>Magnoliopsida</taxon>
        <taxon>eudicotyledons</taxon>
        <taxon>Gunneridae</taxon>
        <taxon>Pentapetalae</taxon>
        <taxon>rosids</taxon>
        <taxon>malvids</taxon>
        <taxon>Malvales</taxon>
        <taxon>Malvaceae</taxon>
        <taxon>Malvoideae</taxon>
        <taxon>Hibiscus</taxon>
    </lineage>
</organism>
<feature type="region of interest" description="Disordered" evidence="2">
    <location>
        <begin position="1"/>
        <end position="20"/>
    </location>
</feature>
<gene>
    <name evidence="3" type="ORF">V6N12_023146</name>
</gene>
<feature type="compositionally biased region" description="Polar residues" evidence="2">
    <location>
        <begin position="7"/>
        <end position="20"/>
    </location>
</feature>
<evidence type="ECO:0000256" key="2">
    <source>
        <dbReference type="SAM" id="MobiDB-lite"/>
    </source>
</evidence>
<keyword evidence="1" id="KW-0175">Coiled coil</keyword>
<feature type="compositionally biased region" description="Polar residues" evidence="2">
    <location>
        <begin position="222"/>
        <end position="233"/>
    </location>
</feature>
<evidence type="ECO:0000313" key="4">
    <source>
        <dbReference type="Proteomes" id="UP001472677"/>
    </source>
</evidence>
<accession>A0ABR2FWU2</accession>
<dbReference type="EMBL" id="JBBPBM010000004">
    <property type="protein sequence ID" value="KAK8588725.1"/>
    <property type="molecule type" value="Genomic_DNA"/>
</dbReference>
<evidence type="ECO:0000256" key="1">
    <source>
        <dbReference type="SAM" id="Coils"/>
    </source>
</evidence>
<feature type="region of interest" description="Disordered" evidence="2">
    <location>
        <begin position="193"/>
        <end position="240"/>
    </location>
</feature>
<feature type="compositionally biased region" description="Basic residues" evidence="2">
    <location>
        <begin position="212"/>
        <end position="221"/>
    </location>
</feature>
<reference evidence="3 4" key="1">
    <citation type="journal article" date="2024" name="G3 (Bethesda)">
        <title>Genome assembly of Hibiscus sabdariffa L. provides insights into metabolisms of medicinal natural products.</title>
        <authorList>
            <person name="Kim T."/>
        </authorList>
    </citation>
    <scope>NUCLEOTIDE SEQUENCE [LARGE SCALE GENOMIC DNA]</scope>
    <source>
        <strain evidence="3">TK-2024</strain>
        <tissue evidence="3">Old leaves</tissue>
    </source>
</reference>
<sequence length="554" mass="62003">MPKLAISRSSNGNSPLNQFKMSSPGSYLKKLYLNTSSDPLDDVYPPLGDLQQDQWKISSPDIVSDSSNNNNESALFLNNLTQSLLAHGPPDDNQENLLISMPSGSNKRYHHGANGQLLLPVDNQVNLLSSMPSGSNKRDQHGANGKLLLPCDNQVNLLSSMHSGSNKSDQHGANGQLLLPNDNQVNLLSSMLSGSKKRGPELVSDNLSNTKGKGKMKKPQRQRANFNGESTSGKPPAPASKAVDYEELIKEKSVGYSAKVLTDRVLKRTESMLALQYLLRLTYEQIKKPWPAGLQKIKIDMEDMGAKLKRINQDITDIPVNHNEGVLTEAVAKKKLMDAEKELNEFLKDLTKARKGLKQIRQKLEKTRNLDGFFTNSADYSSKELREKLASGIPFDIKEIDDQNQDHGSLSTLDDLHSKFSNFKSQLYDKENNKVGLALYDKENNKVGFPDFKGLQEALRMSEGETPDYLEDIAVEIETAICKQINKPGIRVLLSAAMKEMKDLKFEELEQDMSNVFKKWAATLNYAKENGFHLEFAYIMLEKILHAYLSYHEN</sequence>
<name>A0ABR2FWU2_9ROSI</name>
<dbReference type="PANTHER" id="PTHR35021:SF8">
    <property type="entry name" value="FIBER PROTEIN FB17"/>
    <property type="match status" value="1"/>
</dbReference>
<comment type="caution">
    <text evidence="3">The sequence shown here is derived from an EMBL/GenBank/DDBJ whole genome shotgun (WGS) entry which is preliminary data.</text>
</comment>